<evidence type="ECO:0000313" key="8">
    <source>
        <dbReference type="Proteomes" id="UP000322000"/>
    </source>
</evidence>
<keyword evidence="4" id="KW-1015">Disulfide bond</keyword>
<dbReference type="RefSeq" id="XP_026744534.1">
    <property type="nucleotide sequence ID" value="XM_026888733.1"/>
</dbReference>
<feature type="signal peptide" evidence="6">
    <location>
        <begin position="1"/>
        <end position="21"/>
    </location>
</feature>
<dbReference type="PROSITE" id="PS00941">
    <property type="entry name" value="CARBOXYLESTERASE_B_2"/>
    <property type="match status" value="1"/>
</dbReference>
<dbReference type="PROSITE" id="PS00122">
    <property type="entry name" value="CARBOXYLESTERASE_B_1"/>
    <property type="match status" value="1"/>
</dbReference>
<gene>
    <name evidence="9" type="primary">LOC113505877</name>
</gene>
<feature type="domain" description="Carboxylesterase type B" evidence="7">
    <location>
        <begin position="24"/>
        <end position="548"/>
    </location>
</feature>
<dbReference type="OrthoDB" id="19653at2759"/>
<dbReference type="FunCoup" id="A0A7E5WVH5">
    <property type="interactions" value="66"/>
</dbReference>
<evidence type="ECO:0000256" key="2">
    <source>
        <dbReference type="ARBA" id="ARBA00022487"/>
    </source>
</evidence>
<keyword evidence="3 6" id="KW-0378">Hydrolase</keyword>
<sequence>MGTLSVVVCFLALCILQNVSCDEVLVEVAQGLLSGEELVTVTGDSTYFSFKGIPYAKPPIGELRFKAPEEPEPWEGVRNASAHGPVCPQIDLLNNIYIPGDEDCLFLNVYSPNLKPEKPLPVMFFIHGGGFKFGSGNVDLYGPDFLVPKDVILVTMNYRLDTLGFLNLGTKEVPGNAALKDQVLALKWVQKNIHVFGGDNQQVTLFGESAGATAVGYHLVSPMSKGLFQKALLQSGAPNLDCFIEYKSVERAETLAYLINNNTAVQSEDLLSFYQSLPVDSLLNRTSYLVASEEITHVIFKFTPFTPVVEKDFGQERFITKDPYEYLDSGEVNTVDLMMGYNAKEALLMIPFYVGQNYSYINRYKRYPEMLVPSKILVHSTSDVVLELGERIKDFYFGNKTIDEENMPEFITFNTFAILVYDVHRFIRRWPRVGKVYFYKFNIVTSRSVYSKLGEPYGINGSSHFDDLFHEFQPTSLNMTLTKDSKEYDLVQIFPTIVTNFAKYGNPSPDSSLGFEWPQFDTKNLAYVNIEPSLTVGSAPDDEHIRFWKTVFDYAGFDF</sequence>
<dbReference type="GO" id="GO:0052689">
    <property type="term" value="F:carboxylic ester hydrolase activity"/>
    <property type="evidence" value="ECO:0007669"/>
    <property type="project" value="UniProtKB-KW"/>
</dbReference>
<dbReference type="InterPro" id="IPR019819">
    <property type="entry name" value="Carboxylesterase_B_CS"/>
</dbReference>
<dbReference type="PANTHER" id="PTHR11559">
    <property type="entry name" value="CARBOXYLESTERASE"/>
    <property type="match status" value="1"/>
</dbReference>
<dbReference type="Pfam" id="PF00135">
    <property type="entry name" value="COesterase"/>
    <property type="match status" value="1"/>
</dbReference>
<reference evidence="9" key="1">
    <citation type="submission" date="2025-08" db="UniProtKB">
        <authorList>
            <consortium name="RefSeq"/>
        </authorList>
    </citation>
    <scope>IDENTIFICATION</scope>
</reference>
<dbReference type="AlphaFoldDB" id="A0A7E5WVH5"/>
<protein>
    <recommendedName>
        <fullName evidence="6">Carboxylic ester hydrolase</fullName>
        <ecNumber evidence="6">3.1.1.-</ecNumber>
    </recommendedName>
</protein>
<keyword evidence="2" id="KW-0719">Serine esterase</keyword>
<keyword evidence="6" id="KW-0732">Signal</keyword>
<dbReference type="InterPro" id="IPR002018">
    <property type="entry name" value="CarbesteraseB"/>
</dbReference>
<dbReference type="Proteomes" id="UP000322000">
    <property type="component" value="Chromosome 27"/>
</dbReference>
<dbReference type="InterPro" id="IPR050309">
    <property type="entry name" value="Type-B_Carboxylest/Lipase"/>
</dbReference>
<dbReference type="EC" id="3.1.1.-" evidence="6"/>
<dbReference type="SUPFAM" id="SSF53474">
    <property type="entry name" value="alpha/beta-Hydrolases"/>
    <property type="match status" value="1"/>
</dbReference>
<dbReference type="InParanoid" id="A0A7E5WVH5"/>
<evidence type="ECO:0000256" key="6">
    <source>
        <dbReference type="RuleBase" id="RU361235"/>
    </source>
</evidence>
<dbReference type="InterPro" id="IPR019826">
    <property type="entry name" value="Carboxylesterase_B_AS"/>
</dbReference>
<comment type="similarity">
    <text evidence="1 6">Belongs to the type-B carboxylesterase/lipase family.</text>
</comment>
<name>A0A7E5WVH5_TRINI</name>
<dbReference type="GeneID" id="113505877"/>
<organism evidence="8 9">
    <name type="scientific">Trichoplusia ni</name>
    <name type="common">Cabbage looper</name>
    <dbReference type="NCBI Taxonomy" id="7111"/>
    <lineage>
        <taxon>Eukaryota</taxon>
        <taxon>Metazoa</taxon>
        <taxon>Ecdysozoa</taxon>
        <taxon>Arthropoda</taxon>
        <taxon>Hexapoda</taxon>
        <taxon>Insecta</taxon>
        <taxon>Pterygota</taxon>
        <taxon>Neoptera</taxon>
        <taxon>Endopterygota</taxon>
        <taxon>Lepidoptera</taxon>
        <taxon>Glossata</taxon>
        <taxon>Ditrysia</taxon>
        <taxon>Noctuoidea</taxon>
        <taxon>Noctuidae</taxon>
        <taxon>Plusiinae</taxon>
        <taxon>Trichoplusia</taxon>
    </lineage>
</organism>
<keyword evidence="5" id="KW-0325">Glycoprotein</keyword>
<evidence type="ECO:0000256" key="3">
    <source>
        <dbReference type="ARBA" id="ARBA00022801"/>
    </source>
</evidence>
<dbReference type="InterPro" id="IPR029058">
    <property type="entry name" value="AB_hydrolase_fold"/>
</dbReference>
<feature type="chain" id="PRO_5029038502" description="Carboxylic ester hydrolase" evidence="6">
    <location>
        <begin position="22"/>
        <end position="559"/>
    </location>
</feature>
<accession>A0A7E5WVH5</accession>
<dbReference type="KEGG" id="tnl:113505877"/>
<evidence type="ECO:0000259" key="7">
    <source>
        <dbReference type="Pfam" id="PF00135"/>
    </source>
</evidence>
<evidence type="ECO:0000256" key="5">
    <source>
        <dbReference type="ARBA" id="ARBA00023180"/>
    </source>
</evidence>
<evidence type="ECO:0000256" key="4">
    <source>
        <dbReference type="ARBA" id="ARBA00023157"/>
    </source>
</evidence>
<evidence type="ECO:0000256" key="1">
    <source>
        <dbReference type="ARBA" id="ARBA00005964"/>
    </source>
</evidence>
<dbReference type="Gene3D" id="3.40.50.1820">
    <property type="entry name" value="alpha/beta hydrolase"/>
    <property type="match status" value="1"/>
</dbReference>
<evidence type="ECO:0000313" key="9">
    <source>
        <dbReference type="RefSeq" id="XP_026744534.1"/>
    </source>
</evidence>
<proteinExistence type="inferred from homology"/>
<keyword evidence="8" id="KW-1185">Reference proteome</keyword>